<dbReference type="Gene3D" id="2.30.42.10">
    <property type="match status" value="1"/>
</dbReference>
<dbReference type="STRING" id="35525.A0A164U0F0"/>
<dbReference type="GO" id="GO:0098609">
    <property type="term" value="P:cell-cell adhesion"/>
    <property type="evidence" value="ECO:0007669"/>
    <property type="project" value="TreeGrafter"/>
</dbReference>
<dbReference type="GO" id="GO:0043113">
    <property type="term" value="P:receptor clustering"/>
    <property type="evidence" value="ECO:0007669"/>
    <property type="project" value="TreeGrafter"/>
</dbReference>
<organism evidence="5 6">
    <name type="scientific">Daphnia magna</name>
    <dbReference type="NCBI Taxonomy" id="35525"/>
    <lineage>
        <taxon>Eukaryota</taxon>
        <taxon>Metazoa</taxon>
        <taxon>Ecdysozoa</taxon>
        <taxon>Arthropoda</taxon>
        <taxon>Crustacea</taxon>
        <taxon>Branchiopoda</taxon>
        <taxon>Diplostraca</taxon>
        <taxon>Cladocera</taxon>
        <taxon>Anomopoda</taxon>
        <taxon>Daphniidae</taxon>
        <taxon>Daphnia</taxon>
    </lineage>
</organism>
<feature type="domain" description="PDZ" evidence="4">
    <location>
        <begin position="194"/>
        <end position="285"/>
    </location>
</feature>
<evidence type="ECO:0000313" key="6">
    <source>
        <dbReference type="Proteomes" id="UP000076858"/>
    </source>
</evidence>
<dbReference type="AlphaFoldDB" id="A0A164U0F0"/>
<keyword evidence="6" id="KW-1185">Reference proteome</keyword>
<dbReference type="InterPro" id="IPR001478">
    <property type="entry name" value="PDZ"/>
</dbReference>
<dbReference type="OrthoDB" id="6022242at2759"/>
<evidence type="ECO:0000313" key="5">
    <source>
        <dbReference type="EMBL" id="KZS10937.1"/>
    </source>
</evidence>
<feature type="compositionally biased region" description="Acidic residues" evidence="3">
    <location>
        <begin position="375"/>
        <end position="387"/>
    </location>
</feature>
<dbReference type="GO" id="GO:0019901">
    <property type="term" value="F:protein kinase binding"/>
    <property type="evidence" value="ECO:0007669"/>
    <property type="project" value="TreeGrafter"/>
</dbReference>
<gene>
    <name evidence="5" type="ORF">APZ42_024486</name>
</gene>
<dbReference type="GO" id="GO:0030054">
    <property type="term" value="C:cell junction"/>
    <property type="evidence" value="ECO:0007669"/>
    <property type="project" value="TreeGrafter"/>
</dbReference>
<dbReference type="PANTHER" id="PTHR23119:SF51">
    <property type="entry name" value="DISKS LARGE 1 TUMOR SUPPRESSOR PROTEIN"/>
    <property type="match status" value="1"/>
</dbReference>
<protein>
    <submittedName>
        <fullName evidence="5">Putative Inactivation-no-after-potential D protein</fullName>
    </submittedName>
</protein>
<dbReference type="SUPFAM" id="SSF50156">
    <property type="entry name" value="PDZ domain-like"/>
    <property type="match status" value="1"/>
</dbReference>
<dbReference type="PANTHER" id="PTHR23119">
    <property type="entry name" value="DISCS LARGE"/>
    <property type="match status" value="1"/>
</dbReference>
<dbReference type="GO" id="GO:0016323">
    <property type="term" value="C:basolateral plasma membrane"/>
    <property type="evidence" value="ECO:0007669"/>
    <property type="project" value="TreeGrafter"/>
</dbReference>
<dbReference type="EMBL" id="LRGB01001662">
    <property type="protein sequence ID" value="KZS10937.1"/>
    <property type="molecule type" value="Genomic_DNA"/>
</dbReference>
<feature type="region of interest" description="Disordered" evidence="3">
    <location>
        <begin position="364"/>
        <end position="427"/>
    </location>
</feature>
<dbReference type="PROSITE" id="PS50106">
    <property type="entry name" value="PDZ"/>
    <property type="match status" value="1"/>
</dbReference>
<dbReference type="SMART" id="SM00228">
    <property type="entry name" value="PDZ"/>
    <property type="match status" value="1"/>
</dbReference>
<comment type="caution">
    <text evidence="5">The sequence shown here is derived from an EMBL/GenBank/DDBJ whole genome shotgun (WGS) entry which is preliminary data.</text>
</comment>
<dbReference type="CDD" id="cd06671">
    <property type="entry name" value="PDZ7_MUPP1-PD6_PATJ-like"/>
    <property type="match status" value="1"/>
</dbReference>
<dbReference type="InterPro" id="IPR036034">
    <property type="entry name" value="PDZ_sf"/>
</dbReference>
<evidence type="ECO:0000256" key="2">
    <source>
        <dbReference type="ARBA" id="ARBA00023136"/>
    </source>
</evidence>
<proteinExistence type="predicted"/>
<dbReference type="Pfam" id="PF00595">
    <property type="entry name" value="PDZ"/>
    <property type="match status" value="1"/>
</dbReference>
<evidence type="ECO:0000259" key="4">
    <source>
        <dbReference type="PROSITE" id="PS50106"/>
    </source>
</evidence>
<evidence type="ECO:0000256" key="1">
    <source>
        <dbReference type="ARBA" id="ARBA00004370"/>
    </source>
</evidence>
<dbReference type="GO" id="GO:0045197">
    <property type="term" value="P:establishment or maintenance of epithelial cell apical/basal polarity"/>
    <property type="evidence" value="ECO:0007669"/>
    <property type="project" value="TreeGrafter"/>
</dbReference>
<keyword evidence="2" id="KW-0472">Membrane</keyword>
<sequence length="441" mass="47169">MCIIRKKKRKKFHFDLPAATKHFRLVLPASVRVRVCVCVCALIYIPKAYSVGGSLRFCKGLKRCRHTSQLAFGDGAATAHFAAARAASARRRSEASRSGRCNDGGRRTSTTGSGGSVECLAAGPSRTAATTTRTRRKCCSSIRTSRNAAVAYRSVSPVGTVVCHNRTGNGAVSATNGTSGMMAIYSRHWGPERSVQILRDPTKSLGISIVGGKVDVASGSGAPITGIFIKNVLPESPAGRTGQLRTGDRILDVDGEDLREASHERAVEVIRKAGNRVTFLVQSLVDFEQEQNGPTGSLAPSVASRYQSEGAVTPVTDAEHMTPLPSLLNGDMSQTNTIELPKVAPHVIQPCETPVPEVIQTGVVEKPVVNRQKTEDDESEDDEDDSGDLQGRMFTEAGTEIERASAGNTKLTAAEKASDPDQPDEFGYTQSKCHVILIFCV</sequence>
<dbReference type="Proteomes" id="UP000076858">
    <property type="component" value="Unassembled WGS sequence"/>
</dbReference>
<dbReference type="GO" id="GO:0097120">
    <property type="term" value="P:receptor localization to synapse"/>
    <property type="evidence" value="ECO:0007669"/>
    <property type="project" value="TreeGrafter"/>
</dbReference>
<feature type="region of interest" description="Disordered" evidence="3">
    <location>
        <begin position="88"/>
        <end position="117"/>
    </location>
</feature>
<name>A0A164U0F0_9CRUS</name>
<reference evidence="5 6" key="1">
    <citation type="submission" date="2016-03" db="EMBL/GenBank/DDBJ databases">
        <title>EvidentialGene: Evidence-directed Construction of Genes on Genomes.</title>
        <authorList>
            <person name="Gilbert D.G."/>
            <person name="Choi J.-H."/>
            <person name="Mockaitis K."/>
            <person name="Colbourne J."/>
            <person name="Pfrender M."/>
        </authorList>
    </citation>
    <scope>NUCLEOTIDE SEQUENCE [LARGE SCALE GENOMIC DNA]</scope>
    <source>
        <strain evidence="5 6">Xinb3</strain>
        <tissue evidence="5">Complete organism</tissue>
    </source>
</reference>
<comment type="subcellular location">
    <subcellularLocation>
        <location evidence="1">Membrane</location>
    </subcellularLocation>
</comment>
<accession>A0A164U0F0</accession>
<evidence type="ECO:0000256" key="3">
    <source>
        <dbReference type="SAM" id="MobiDB-lite"/>
    </source>
</evidence>
<dbReference type="InterPro" id="IPR050614">
    <property type="entry name" value="Synaptic_Scaffolding_LAP-MAGUK"/>
</dbReference>